<evidence type="ECO:0000313" key="3">
    <source>
        <dbReference type="Proteomes" id="UP000548787"/>
    </source>
</evidence>
<evidence type="ECO:0000256" key="1">
    <source>
        <dbReference type="ARBA" id="ARBA00023159"/>
    </source>
</evidence>
<dbReference type="Gene3D" id="2.60.120.10">
    <property type="entry name" value="Jelly Rolls"/>
    <property type="match status" value="1"/>
</dbReference>
<reference evidence="2 3" key="2">
    <citation type="submission" date="2020-08" db="EMBL/GenBank/DDBJ databases">
        <title>Listeria ohnekaius sp. nov. and Listeria portnoyii sp. nov. isolated from non-agricultural and natural environments.</title>
        <authorList>
            <person name="Weller D."/>
            <person name="Belias A.M."/>
            <person name="Liao J."/>
            <person name="Guo S."/>
            <person name="Orsi R.H."/>
            <person name="Wiedmann M."/>
        </authorList>
    </citation>
    <scope>NUCLEOTIDE SEQUENCE [LARGE SCALE GENOMIC DNA]</scope>
    <source>
        <strain evidence="2 3">FSL W9-0585</strain>
    </source>
</reference>
<dbReference type="InterPro" id="IPR018490">
    <property type="entry name" value="cNMP-bd_dom_sf"/>
</dbReference>
<keyword evidence="3" id="KW-1185">Reference proteome</keyword>
<dbReference type="SUPFAM" id="SSF51206">
    <property type="entry name" value="cAMP-binding domain-like"/>
    <property type="match status" value="1"/>
</dbReference>
<proteinExistence type="predicted"/>
<name>A0A7W1T4Y6_9LIST</name>
<dbReference type="EMBL" id="JABJVM010000003">
    <property type="protein sequence ID" value="MBA3925597.1"/>
    <property type="molecule type" value="Genomic_DNA"/>
</dbReference>
<keyword evidence="1" id="KW-0010">Activator</keyword>
<dbReference type="InterPro" id="IPR036390">
    <property type="entry name" value="WH_DNA-bd_sf"/>
</dbReference>
<comment type="caution">
    <text evidence="2">The sequence shown here is derived from an EMBL/GenBank/DDBJ whole genome shotgun (WGS) entry which is preliminary data.</text>
</comment>
<dbReference type="AlphaFoldDB" id="A0A7W1T4Y6"/>
<protein>
    <submittedName>
        <fullName evidence="2">Crp/Fnr family transcriptional regulator</fullName>
    </submittedName>
</protein>
<gene>
    <name evidence="2" type="ORF">HPK16_04500</name>
</gene>
<sequence length="219" mass="25501">MNLYQDRRLFADVLNMIDDLNKNKVSAKAVQEIQLEKNEILDLNQVKESMFVILSGVIQTECDNGNIVDFSSEGELLFAEPIQNDKQEEWIPSYKTITKSRLVKIDKEYFLNFASIKPSYMELILKMTTIKLMYVFNDSRKYNLTVEERFDFSLAELGQCLGVKEDEDRYVLPTYINKHKIASFSKTSRKYTAQRLSVLESEGNINVEKNKIQLHALNF</sequence>
<dbReference type="InterPro" id="IPR014710">
    <property type="entry name" value="RmlC-like_jellyroll"/>
</dbReference>
<organism evidence="2 3">
    <name type="scientific">Listeria rustica</name>
    <dbReference type="NCBI Taxonomy" id="2713503"/>
    <lineage>
        <taxon>Bacteria</taxon>
        <taxon>Bacillati</taxon>
        <taxon>Bacillota</taxon>
        <taxon>Bacilli</taxon>
        <taxon>Bacillales</taxon>
        <taxon>Listeriaceae</taxon>
        <taxon>Listeria</taxon>
    </lineage>
</organism>
<accession>A0A7W1T4Y6</accession>
<dbReference type="Gene3D" id="1.10.10.10">
    <property type="entry name" value="Winged helix-like DNA-binding domain superfamily/Winged helix DNA-binding domain"/>
    <property type="match status" value="1"/>
</dbReference>
<dbReference type="SUPFAM" id="SSF46785">
    <property type="entry name" value="Winged helix' DNA-binding domain"/>
    <property type="match status" value="1"/>
</dbReference>
<dbReference type="Proteomes" id="UP000548787">
    <property type="component" value="Unassembled WGS sequence"/>
</dbReference>
<evidence type="ECO:0000313" key="2">
    <source>
        <dbReference type="EMBL" id="MBA3925597.1"/>
    </source>
</evidence>
<dbReference type="RefSeq" id="WP_181675818.1">
    <property type="nucleotide sequence ID" value="NZ_JABJVM010000003.1"/>
</dbReference>
<dbReference type="InterPro" id="IPR036388">
    <property type="entry name" value="WH-like_DNA-bd_sf"/>
</dbReference>
<reference evidence="2 3" key="1">
    <citation type="submission" date="2020-05" db="EMBL/GenBank/DDBJ databases">
        <authorList>
            <person name="Carlin C.R."/>
        </authorList>
    </citation>
    <scope>NUCLEOTIDE SEQUENCE [LARGE SCALE GENOMIC DNA]</scope>
    <source>
        <strain evidence="2 3">FSL W9-0585</strain>
    </source>
</reference>